<dbReference type="PANTHER" id="PTHR18964">
    <property type="entry name" value="ROK (REPRESSOR, ORF, KINASE) FAMILY"/>
    <property type="match status" value="1"/>
</dbReference>
<keyword evidence="2" id="KW-0418">Kinase</keyword>
<gene>
    <name evidence="2" type="primary">mak</name>
    <name evidence="2" type="ORF">ERS852471_02148</name>
</gene>
<dbReference type="Proteomes" id="UP000095594">
    <property type="component" value="Unassembled WGS sequence"/>
</dbReference>
<proteinExistence type="inferred from homology"/>
<evidence type="ECO:0000313" key="2">
    <source>
        <dbReference type="EMBL" id="CUO73064.1"/>
    </source>
</evidence>
<dbReference type="EMBL" id="CYZX01000014">
    <property type="protein sequence ID" value="CUO73064.1"/>
    <property type="molecule type" value="Genomic_DNA"/>
</dbReference>
<organism evidence="2 3">
    <name type="scientific">Clostridium disporicum</name>
    <dbReference type="NCBI Taxonomy" id="84024"/>
    <lineage>
        <taxon>Bacteria</taxon>
        <taxon>Bacillati</taxon>
        <taxon>Bacillota</taxon>
        <taxon>Clostridia</taxon>
        <taxon>Eubacteriales</taxon>
        <taxon>Clostridiaceae</taxon>
        <taxon>Clostridium</taxon>
    </lineage>
</organism>
<dbReference type="Pfam" id="PF00480">
    <property type="entry name" value="ROK"/>
    <property type="match status" value="1"/>
</dbReference>
<dbReference type="PANTHER" id="PTHR18964:SF149">
    <property type="entry name" value="BIFUNCTIONAL UDP-N-ACETYLGLUCOSAMINE 2-EPIMERASE_N-ACETYLMANNOSAMINE KINASE"/>
    <property type="match status" value="1"/>
</dbReference>
<dbReference type="InterPro" id="IPR000600">
    <property type="entry name" value="ROK"/>
</dbReference>
<dbReference type="InterPro" id="IPR043129">
    <property type="entry name" value="ATPase_NBD"/>
</dbReference>
<name>A0A174HDZ0_9CLOT</name>
<comment type="similarity">
    <text evidence="1">Belongs to the ROK (NagC/XylR) family.</text>
</comment>
<dbReference type="Gene3D" id="3.30.420.40">
    <property type="match status" value="2"/>
</dbReference>
<accession>A0A174HDZ0</accession>
<dbReference type="RefSeq" id="WP_055266443.1">
    <property type="nucleotide sequence ID" value="NZ_CABIXQ010000014.1"/>
</dbReference>
<dbReference type="EC" id="2.7.1.4" evidence="2"/>
<dbReference type="CDD" id="cd24152">
    <property type="entry name" value="ASKHA_NBD_ROK-like"/>
    <property type="match status" value="1"/>
</dbReference>
<dbReference type="AlphaFoldDB" id="A0A174HDZ0"/>
<protein>
    <submittedName>
        <fullName evidence="2">Sugar kinase</fullName>
        <ecNumber evidence="2">2.7.1.4</ecNumber>
    </submittedName>
</protein>
<dbReference type="SUPFAM" id="SSF53067">
    <property type="entry name" value="Actin-like ATPase domain"/>
    <property type="match status" value="1"/>
</dbReference>
<keyword evidence="2" id="KW-0808">Transferase</keyword>
<reference evidence="2 3" key="1">
    <citation type="submission" date="2015-09" db="EMBL/GenBank/DDBJ databases">
        <authorList>
            <consortium name="Pathogen Informatics"/>
        </authorList>
    </citation>
    <scope>NUCLEOTIDE SEQUENCE [LARGE SCALE GENOMIC DNA]</scope>
    <source>
        <strain evidence="2 3">2789STDY5834856</strain>
    </source>
</reference>
<evidence type="ECO:0000313" key="3">
    <source>
        <dbReference type="Proteomes" id="UP000095594"/>
    </source>
</evidence>
<sequence>MNKLTLGIDIGGTFIKYALVDSAFNIIEKWKIPTVKCNTKDEFYDYICSNAKYLDEVDRIGVSAPGLVNEASEIKSYAAPNVVIMFGTSVNEEISKRTGKIVATINDAKSAGLCELKAGNAKGTKSSAFLIIGTGTGGCLCNEDDVIYGVDGFAGEFHHMPFIDFHENKVLRQGDYCSMTALIQIYNTKVSEDERLEYGHEITAKYLAGDEVAKLAIEDWTRNIANQLLSITTFYNPEIICLGGGISEEDWFIDLISERFKVASKNFLGLDILTTKIGRCKYNNDANILGAVIKVNMK</sequence>
<dbReference type="GO" id="GO:0008865">
    <property type="term" value="F:fructokinase activity"/>
    <property type="evidence" value="ECO:0007669"/>
    <property type="project" value="UniProtKB-EC"/>
</dbReference>
<dbReference type="OrthoDB" id="9810372at2"/>
<evidence type="ECO:0000256" key="1">
    <source>
        <dbReference type="ARBA" id="ARBA00006479"/>
    </source>
</evidence>